<keyword evidence="1" id="KW-0812">Transmembrane</keyword>
<dbReference type="Proteomes" id="UP000061489">
    <property type="component" value="Chromosome"/>
</dbReference>
<dbReference type="EMBL" id="CP007151">
    <property type="protein sequence ID" value="AHI28060.1"/>
    <property type="molecule type" value="Genomic_DNA"/>
</dbReference>
<reference evidence="2 3" key="1">
    <citation type="journal article" date="2014" name="Genome Announc.">
        <title>Draft Genome Sequences of Marinobacter similis A3d10T and Marinobacter salarius R9SW1T.</title>
        <authorList>
            <person name="Ivanova E.P."/>
            <person name="Ng H.J."/>
            <person name="Webb H.K."/>
            <person name="Feng G."/>
            <person name="Oshima K."/>
            <person name="Hattori M."/>
            <person name="Ohkuma M."/>
            <person name="Sergeev A.F."/>
            <person name="Mikhailov V.V."/>
            <person name="Crawford R.J."/>
            <person name="Sawabe T."/>
        </authorList>
    </citation>
    <scope>NUCLEOTIDE SEQUENCE [LARGE SCALE GENOMIC DNA]</scope>
    <source>
        <strain evidence="2 3">A3d10</strain>
    </source>
</reference>
<dbReference type="Gene3D" id="1.10.287.910">
    <property type="entry name" value="bacterial mercury transporter, merf"/>
    <property type="match status" value="1"/>
</dbReference>
<dbReference type="KEGG" id="msx:AU14_03780"/>
<dbReference type="NCBIfam" id="NF033565">
    <property type="entry name" value="trans_MerF"/>
    <property type="match status" value="1"/>
</dbReference>
<evidence type="ECO:0000256" key="1">
    <source>
        <dbReference type="SAM" id="Phobius"/>
    </source>
</evidence>
<accession>W5YGC6</accession>
<feature type="transmembrane region" description="Helical" evidence="1">
    <location>
        <begin position="12"/>
        <end position="39"/>
    </location>
</feature>
<dbReference type="AlphaFoldDB" id="W5YGC6"/>
<feature type="transmembrane region" description="Helical" evidence="1">
    <location>
        <begin position="45"/>
        <end position="63"/>
    </location>
</feature>
<evidence type="ECO:0000313" key="2">
    <source>
        <dbReference type="EMBL" id="AHI28060.1"/>
    </source>
</evidence>
<dbReference type="HOGENOM" id="CLU_185260_1_0_6"/>
<sequence>MKNGNRLMKVGAIGGVITALCCFTPVLVWLFTILGISALVGYLDYVLFPLLAVFMILWVIGFFRGPSGN</sequence>
<dbReference type="OrthoDB" id="574313at2"/>
<keyword evidence="1" id="KW-1133">Transmembrane helix</keyword>
<keyword evidence="1" id="KW-0472">Membrane</keyword>
<evidence type="ECO:0000313" key="3">
    <source>
        <dbReference type="Proteomes" id="UP000061489"/>
    </source>
</evidence>
<name>W5YGC6_9GAMM</name>
<dbReference type="GO" id="GO:0016020">
    <property type="term" value="C:membrane"/>
    <property type="evidence" value="ECO:0007669"/>
    <property type="project" value="InterPro"/>
</dbReference>
<protein>
    <submittedName>
        <fullName evidence="2">Membrane protein</fullName>
    </submittedName>
</protein>
<dbReference type="InterPro" id="IPR021091">
    <property type="entry name" value="Mercury_ion_transport_MerF"/>
</dbReference>
<keyword evidence="3" id="KW-1185">Reference proteome</keyword>
<dbReference type="STRING" id="1420916.AU14_03780"/>
<dbReference type="Pfam" id="PF11431">
    <property type="entry name" value="Transport_MerF"/>
    <property type="match status" value="1"/>
</dbReference>
<organism evidence="2 3">
    <name type="scientific">Marinobacter similis</name>
    <dbReference type="NCBI Taxonomy" id="1420916"/>
    <lineage>
        <taxon>Bacteria</taxon>
        <taxon>Pseudomonadati</taxon>
        <taxon>Pseudomonadota</taxon>
        <taxon>Gammaproteobacteria</taxon>
        <taxon>Pseudomonadales</taxon>
        <taxon>Marinobacteraceae</taxon>
        <taxon>Marinobacter</taxon>
    </lineage>
</organism>
<proteinExistence type="predicted"/>
<gene>
    <name evidence="2" type="ORF">AU14_03780</name>
</gene>